<evidence type="ECO:0000313" key="6">
    <source>
        <dbReference type="Proteomes" id="UP000230750"/>
    </source>
</evidence>
<evidence type="ECO:0008006" key="7">
    <source>
        <dbReference type="Google" id="ProtNLM"/>
    </source>
</evidence>
<dbReference type="Pfam" id="PF03055">
    <property type="entry name" value="RPE65"/>
    <property type="match status" value="1"/>
</dbReference>
<dbReference type="EMBL" id="MRZV01001571">
    <property type="protein sequence ID" value="PIK37041.1"/>
    <property type="molecule type" value="Genomic_DNA"/>
</dbReference>
<evidence type="ECO:0000256" key="1">
    <source>
        <dbReference type="ARBA" id="ARBA00006787"/>
    </source>
</evidence>
<keyword evidence="6" id="KW-1185">Reference proteome</keyword>
<accession>A0A2G8JMN2</accession>
<feature type="binding site" evidence="4">
    <location>
        <position position="149"/>
    </location>
    <ligand>
        <name>Fe cation</name>
        <dbReference type="ChEBI" id="CHEBI:24875"/>
        <note>catalytic</note>
    </ligand>
</feature>
<dbReference type="PANTHER" id="PTHR10543:SF132">
    <property type="entry name" value="BETA,BETA-CAROTENE 15,15'-DIOXYGENASE"/>
    <property type="match status" value="1"/>
</dbReference>
<dbReference type="Proteomes" id="UP000230750">
    <property type="component" value="Unassembled WGS sequence"/>
</dbReference>
<evidence type="ECO:0000256" key="2">
    <source>
        <dbReference type="ARBA" id="ARBA00022723"/>
    </source>
</evidence>
<proteinExistence type="inferred from homology"/>
<feature type="binding site" evidence="4">
    <location>
        <position position="481"/>
    </location>
    <ligand>
        <name>Fe cation</name>
        <dbReference type="ChEBI" id="CHEBI:24875"/>
        <note>catalytic</note>
    </ligand>
</feature>
<evidence type="ECO:0000313" key="5">
    <source>
        <dbReference type="EMBL" id="PIK37041.1"/>
    </source>
</evidence>
<feature type="binding site" evidence="4">
    <location>
        <position position="278"/>
    </location>
    <ligand>
        <name>Fe cation</name>
        <dbReference type="ChEBI" id="CHEBI:24875"/>
        <note>catalytic</note>
    </ligand>
</feature>
<dbReference type="PANTHER" id="PTHR10543">
    <property type="entry name" value="BETA-CAROTENE DIOXYGENASE"/>
    <property type="match status" value="1"/>
</dbReference>
<comment type="caution">
    <text evidence="5">The sequence shown here is derived from an EMBL/GenBank/DDBJ whole genome shotgun (WGS) entry which is preliminary data.</text>
</comment>
<dbReference type="OrthoDB" id="407010at2759"/>
<keyword evidence="2 4" id="KW-0479">Metal-binding</keyword>
<comment type="cofactor">
    <cofactor evidence="4">
        <name>Fe(2+)</name>
        <dbReference type="ChEBI" id="CHEBI:29033"/>
    </cofactor>
    <text evidence="4">Binds 1 Fe(2+) ion per subunit.</text>
</comment>
<sequence>SIPEWLTGSLIRVGPGKFTVGPHKFKHWFDGMAVLHKFSFKQGAVFYQNKFLQSDSYLESLNKTYHAKTEFGTAAMADPCKSLFQKFMAWFAPAVPSSDNSNVNLFEAAGDFWATGETARTYQIDSESLDTGEKVDFTKRVKLHTATAHPHSDSDGTIFNLGTLFLYKSMYEFFKVSPKRGPDNQVEVKSIGTLIASYPNPSYYHSYGMTENYFILVEQPLFVNSLRLAFGGLFRYSFEDATYFDDRKKTVIRVFSRKTGKSLVTRYKYTADPLFLFHHINAYEEDDHIVFDVAAYDNPSIIKQTYFSNLASPSEPPPESSVRRFVLPQHMEGKVSDDLNKLSYTSATAVIKIDGSVHCTPEILCHESLDLPRINYDYNARKYRYAYFVGNFLPSESSPFNLTKLDVEEKSFKSWSEKDCFASEPVFVPRPGGEAEDDGVILSAVVRQTENPSSFLLVLNAADFTEIGRAEIDRQIPATLHGLYVN</sequence>
<organism evidence="5 6">
    <name type="scientific">Stichopus japonicus</name>
    <name type="common">Sea cucumber</name>
    <dbReference type="NCBI Taxonomy" id="307972"/>
    <lineage>
        <taxon>Eukaryota</taxon>
        <taxon>Metazoa</taxon>
        <taxon>Echinodermata</taxon>
        <taxon>Eleutherozoa</taxon>
        <taxon>Echinozoa</taxon>
        <taxon>Holothuroidea</taxon>
        <taxon>Aspidochirotacea</taxon>
        <taxon>Aspidochirotida</taxon>
        <taxon>Stichopodidae</taxon>
        <taxon>Apostichopus</taxon>
    </lineage>
</organism>
<feature type="non-terminal residue" evidence="5">
    <location>
        <position position="1"/>
    </location>
</feature>
<dbReference type="AlphaFoldDB" id="A0A2G8JMN2"/>
<protein>
    <recommendedName>
        <fullName evidence="7">Beta,beta-carotene 15,15'-monooxygenase</fullName>
    </recommendedName>
</protein>
<gene>
    <name evidence="5" type="ORF">BSL78_26127</name>
</gene>
<dbReference type="GO" id="GO:0042574">
    <property type="term" value="P:retinal metabolic process"/>
    <property type="evidence" value="ECO:0007669"/>
    <property type="project" value="TreeGrafter"/>
</dbReference>
<dbReference type="GO" id="GO:0010436">
    <property type="term" value="F:carotenoid dioxygenase activity"/>
    <property type="evidence" value="ECO:0007669"/>
    <property type="project" value="TreeGrafter"/>
</dbReference>
<feature type="binding site" evidence="4">
    <location>
        <position position="205"/>
    </location>
    <ligand>
        <name>Fe cation</name>
        <dbReference type="ChEBI" id="CHEBI:24875"/>
        <note>catalytic</note>
    </ligand>
</feature>
<dbReference type="GO" id="GO:0016121">
    <property type="term" value="P:carotene catabolic process"/>
    <property type="evidence" value="ECO:0007669"/>
    <property type="project" value="TreeGrafter"/>
</dbReference>
<evidence type="ECO:0000256" key="4">
    <source>
        <dbReference type="PIRSR" id="PIRSR604294-1"/>
    </source>
</evidence>
<dbReference type="GO" id="GO:0003834">
    <property type="term" value="F:beta-carotene 15,15'-dioxygenase activity"/>
    <property type="evidence" value="ECO:0007669"/>
    <property type="project" value="TreeGrafter"/>
</dbReference>
<name>A0A2G8JMN2_STIJA</name>
<dbReference type="GO" id="GO:0046872">
    <property type="term" value="F:metal ion binding"/>
    <property type="evidence" value="ECO:0007669"/>
    <property type="project" value="UniProtKB-KW"/>
</dbReference>
<dbReference type="InterPro" id="IPR004294">
    <property type="entry name" value="Carotenoid_Oase"/>
</dbReference>
<comment type="similarity">
    <text evidence="1">Belongs to the carotenoid oxygenase family.</text>
</comment>
<reference evidence="5 6" key="1">
    <citation type="journal article" date="2017" name="PLoS Biol.">
        <title>The sea cucumber genome provides insights into morphological evolution and visceral regeneration.</title>
        <authorList>
            <person name="Zhang X."/>
            <person name="Sun L."/>
            <person name="Yuan J."/>
            <person name="Sun Y."/>
            <person name="Gao Y."/>
            <person name="Zhang L."/>
            <person name="Li S."/>
            <person name="Dai H."/>
            <person name="Hamel J.F."/>
            <person name="Liu C."/>
            <person name="Yu Y."/>
            <person name="Liu S."/>
            <person name="Lin W."/>
            <person name="Guo K."/>
            <person name="Jin S."/>
            <person name="Xu P."/>
            <person name="Storey K.B."/>
            <person name="Huan P."/>
            <person name="Zhang T."/>
            <person name="Zhou Y."/>
            <person name="Zhang J."/>
            <person name="Lin C."/>
            <person name="Li X."/>
            <person name="Xing L."/>
            <person name="Huo D."/>
            <person name="Sun M."/>
            <person name="Wang L."/>
            <person name="Mercier A."/>
            <person name="Li F."/>
            <person name="Yang H."/>
            <person name="Xiang J."/>
        </authorList>
    </citation>
    <scope>NUCLEOTIDE SEQUENCE [LARGE SCALE GENOMIC DNA]</scope>
    <source>
        <strain evidence="5">Shaxun</strain>
        <tissue evidence="5">Muscle</tissue>
    </source>
</reference>
<evidence type="ECO:0000256" key="3">
    <source>
        <dbReference type="ARBA" id="ARBA00023004"/>
    </source>
</evidence>
<keyword evidence="3 4" id="KW-0408">Iron</keyword>
<dbReference type="STRING" id="307972.A0A2G8JMN2"/>